<evidence type="ECO:0000313" key="1">
    <source>
        <dbReference type="Proteomes" id="UP000095286"/>
    </source>
</evidence>
<dbReference type="Proteomes" id="UP000095286">
    <property type="component" value="Unplaced"/>
</dbReference>
<accession>A0AC35TV90</accession>
<reference evidence="2" key="1">
    <citation type="submission" date="2016-11" db="UniProtKB">
        <authorList>
            <consortium name="WormBaseParasite"/>
        </authorList>
    </citation>
    <scope>IDENTIFICATION</scope>
    <source>
        <strain evidence="2">KR3021</strain>
    </source>
</reference>
<sequence>MENQQQATATETCRAGCGFYGSATTEGLCSKCYKDTVNRKQDAVRITSQPIPISSSPSQENSRNVAIVTERLREVITACQTESNMQSGINQKAMEAKLESAGNAKVDVSSGMMPSSSINNKSSGTVSPQSAPVSMMSPNEQDPDLPLPKKTVNRCDMCKKKVGLTGFTCRCGGMYCSSHRYDAIHSCTFDYRTTEREQIAKNNPTVGFNKIEKI</sequence>
<name>A0AC35TV90_9BILA</name>
<proteinExistence type="predicted"/>
<dbReference type="WBParaSite" id="RSKR_0000444500.1">
    <property type="protein sequence ID" value="RSKR_0000444500.1"/>
    <property type="gene ID" value="RSKR_0000444500"/>
</dbReference>
<evidence type="ECO:0000313" key="2">
    <source>
        <dbReference type="WBParaSite" id="RSKR_0000444500.1"/>
    </source>
</evidence>
<protein>
    <submittedName>
        <fullName evidence="2">AN1-type zinc finger protein 6</fullName>
    </submittedName>
</protein>
<organism evidence="1 2">
    <name type="scientific">Rhabditophanes sp. KR3021</name>
    <dbReference type="NCBI Taxonomy" id="114890"/>
    <lineage>
        <taxon>Eukaryota</taxon>
        <taxon>Metazoa</taxon>
        <taxon>Ecdysozoa</taxon>
        <taxon>Nematoda</taxon>
        <taxon>Chromadorea</taxon>
        <taxon>Rhabditida</taxon>
        <taxon>Tylenchina</taxon>
        <taxon>Panagrolaimomorpha</taxon>
        <taxon>Strongyloidoidea</taxon>
        <taxon>Alloionematidae</taxon>
        <taxon>Rhabditophanes</taxon>
    </lineage>
</organism>